<protein>
    <submittedName>
        <fullName evidence="2">DUF2479 domain-containing protein</fullName>
    </submittedName>
</protein>
<organism evidence="2 3">
    <name type="scientific">Listeria phage LP-114</name>
    <dbReference type="NCBI Taxonomy" id="1458857"/>
    <lineage>
        <taxon>Viruses</taxon>
        <taxon>Duplodnaviria</taxon>
        <taxon>Heunggongvirae</taxon>
        <taxon>Uroviricota</taxon>
        <taxon>Caudoviricetes</taxon>
        <taxon>Homburgvirus</taxon>
        <taxon>Homburgvirus LP114</taxon>
    </lineage>
</organism>
<evidence type="ECO:0000313" key="2">
    <source>
        <dbReference type="EMBL" id="AHL18687.1"/>
    </source>
</evidence>
<dbReference type="InterPro" id="IPR018913">
    <property type="entry name" value="BppU_N"/>
</dbReference>
<dbReference type="Proteomes" id="UP000026991">
    <property type="component" value="Segment"/>
</dbReference>
<reference evidence="2 3" key="1">
    <citation type="journal article" date="2014" name="Appl. Environ. Microbiol.">
        <title>Comparative genomic and morphological analysis of Listeria phages isolated from farm environments.</title>
        <authorList>
            <person name="Denes T."/>
            <person name="Vongkamjan K."/>
            <person name="Ackermann H.W."/>
            <person name="Moreno Switt A.I."/>
            <person name="Wiedmann M."/>
            <person name="den Bakker H.C."/>
        </authorList>
    </citation>
    <scope>NUCLEOTIDE SEQUENCE [LARGE SCALE GENOMIC DNA]</scope>
</reference>
<sequence>MTNYIMANSYAFDGTDDFIHGVYEVDETLTTVKILLNGTDTNLNAIAGFTNGTTFMADVSTIKSQITLTTVVTMIMYNGTKELARCPVPIYSQANPPVPKSADKKYTLALDLVKDTENVVLISRIADKDLTSVLVKLTNNGEAINLVGRTPLFECQLPAQTGEYANFVRDDGIANGNMIIVDAEQGIIQYNFVKETFSKVGAINIAYFALETPVGDIVKRVTTRNFKIIVTDSAIEGKINADDYISDIESLKAEIEIRLAPVIAEMVQLKADVADASAQMDEIEALITANQVIKTADAVNWQKQKITDDTGANLLTTGSDTSKDILDIIKTAGIGLRTFYAVSGAVNNPTANTPLRGISHLTTATTGWVIGWDSFGNSYSTFLNGTAGWVLPWKENATMSDVANQLATAVSTLNTRMDSMQNIQLFDNSGVPIVNLDTDSGLDIYTELNKVPAGMYMTRISGTAGTTNPNTNVPPTTIRGYTYIEVQGTWGNLYGVGSNQTMVMNQLNSGVWQGWRVQDARDTGWINITGFNSGWSTDATNPPAYRKVGNKVSLRGVVHMDTAAKKGVIATLPAGYRPMVGNQNGWICARQTTGVNYMAEVYVSSAGNLEVVWINGNGTQGIWLTPIEFYID</sequence>
<dbReference type="OrthoDB" id="801at10239"/>
<dbReference type="Gene3D" id="2.60.40.3350">
    <property type="match status" value="1"/>
</dbReference>
<evidence type="ECO:0000259" key="1">
    <source>
        <dbReference type="Pfam" id="PF10651"/>
    </source>
</evidence>
<dbReference type="RefSeq" id="YP_009045153.1">
    <property type="nucleotide sequence ID" value="NC_024392.1"/>
</dbReference>
<accession>A0A059T6B6</accession>
<dbReference type="EMBL" id="KJ094021">
    <property type="protein sequence ID" value="AHL18687.1"/>
    <property type="molecule type" value="Genomic_DNA"/>
</dbReference>
<dbReference type="Pfam" id="PF10651">
    <property type="entry name" value="BppU_N"/>
    <property type="match status" value="1"/>
</dbReference>
<evidence type="ECO:0000313" key="3">
    <source>
        <dbReference type="Proteomes" id="UP000026991"/>
    </source>
</evidence>
<dbReference type="KEGG" id="vg:19736271"/>
<proteinExistence type="predicted"/>
<feature type="domain" description="BppU N-terminal" evidence="1">
    <location>
        <begin position="104"/>
        <end position="255"/>
    </location>
</feature>
<dbReference type="GeneID" id="19736271"/>
<keyword evidence="3" id="KW-1185">Reference proteome</keyword>
<gene>
    <name evidence="2" type="ORF">LP114_099</name>
</gene>
<name>A0A059T6B6_9CAUD</name>